<evidence type="ECO:0000313" key="2">
    <source>
        <dbReference type="Proteomes" id="UP001208570"/>
    </source>
</evidence>
<proteinExistence type="predicted"/>
<gene>
    <name evidence="1" type="ORF">LSH36_55g06028</name>
</gene>
<comment type="caution">
    <text evidence="1">The sequence shown here is derived from an EMBL/GenBank/DDBJ whole genome shotgun (WGS) entry which is preliminary data.</text>
</comment>
<accession>A0AAD9K5J0</accession>
<protein>
    <submittedName>
        <fullName evidence="1">Uncharacterized protein</fullName>
    </submittedName>
</protein>
<keyword evidence="2" id="KW-1185">Reference proteome</keyword>
<organism evidence="1 2">
    <name type="scientific">Paralvinella palmiformis</name>
    <dbReference type="NCBI Taxonomy" id="53620"/>
    <lineage>
        <taxon>Eukaryota</taxon>
        <taxon>Metazoa</taxon>
        <taxon>Spiralia</taxon>
        <taxon>Lophotrochozoa</taxon>
        <taxon>Annelida</taxon>
        <taxon>Polychaeta</taxon>
        <taxon>Sedentaria</taxon>
        <taxon>Canalipalpata</taxon>
        <taxon>Terebellida</taxon>
        <taxon>Terebelliformia</taxon>
        <taxon>Alvinellidae</taxon>
        <taxon>Paralvinella</taxon>
    </lineage>
</organism>
<dbReference type="AlphaFoldDB" id="A0AAD9K5J0"/>
<name>A0AAD9K5J0_9ANNE</name>
<sequence>MNISERLLRITDHLKFSNHDCHFSPTSELTRNVTVPGVEVQPPPRGCERCHSILLTPESLSFVANLIREFDVAVDQEFQQVVGPHPEPFLLTTMGDLEQNHRFCYRGWTTSTGHCSTIFMGGNFSMAPVMSCVVLAGGLQRVNIDDITDRGMALTKVTIIRDALKDVVHKTVEQVQDQKHSMCKGNLKKKRWWNNDCLVARDGPEFWHKLWHSPDHP</sequence>
<dbReference type="EMBL" id="JAODUP010000055">
    <property type="protein sequence ID" value="KAK2165072.1"/>
    <property type="molecule type" value="Genomic_DNA"/>
</dbReference>
<dbReference type="Proteomes" id="UP001208570">
    <property type="component" value="Unassembled WGS sequence"/>
</dbReference>
<reference evidence="1" key="1">
    <citation type="journal article" date="2023" name="Mol. Biol. Evol.">
        <title>Third-Generation Sequencing Reveals the Adaptive Role of the Epigenome in Three Deep-Sea Polychaetes.</title>
        <authorList>
            <person name="Perez M."/>
            <person name="Aroh O."/>
            <person name="Sun Y."/>
            <person name="Lan Y."/>
            <person name="Juniper S.K."/>
            <person name="Young C.R."/>
            <person name="Angers B."/>
            <person name="Qian P.Y."/>
        </authorList>
    </citation>
    <scope>NUCLEOTIDE SEQUENCE</scope>
    <source>
        <strain evidence="1">P08H-3</strain>
    </source>
</reference>
<evidence type="ECO:0000313" key="1">
    <source>
        <dbReference type="EMBL" id="KAK2165072.1"/>
    </source>
</evidence>